<gene>
    <name evidence="3" type="ORF">CA12_26450</name>
</gene>
<evidence type="ECO:0000313" key="3">
    <source>
        <dbReference type="EMBL" id="QDT16539.1"/>
    </source>
</evidence>
<feature type="domain" description="Peptidase S8/S53" evidence="2">
    <location>
        <begin position="323"/>
        <end position="688"/>
    </location>
</feature>
<evidence type="ECO:0000259" key="2">
    <source>
        <dbReference type="Pfam" id="PF00082"/>
    </source>
</evidence>
<dbReference type="InterPro" id="IPR036852">
    <property type="entry name" value="Peptidase_S8/S53_dom_sf"/>
</dbReference>
<sequence length="880" mass="96027">MPGDGMLLGMDDRPLLIFPTPTKAPKAKRGGGGTPVDPPSPEKQQERLQARFDQILDGFRGASADASGALPEQVVVFETLGDSVENFAKAAANVEGLEWLADLEREDVPAEHGFSIVGDEDGDDELTCRIYGTSATQAAVQEVIRLWGQWQANPNDRAGSGFGPFKDIFIHLRDVRRWDVRDRLDDGRLLDRWREELPHRTGEKLRFEMELWYRSNEVDRERAKADASAAVRTAGGRVVKIARVDGIRYLGVLAELPAEGVEELLKAVRTGNHTDLLKCEEVMFFRPRPQTGFLPGPRDEETRREVVAAAAADSIRPPAETEPVVALFDGLPVENHDLLDGRIVVDAPDGWGDDYPAEARRHGTAMASLILHGDLNDPDRGGPLPTPLYVRPILKAFETGSDWCEEFPRDELMVDLIHTAVRRMKVGDAEDEAAAPGVRVVNLSIGDADRPFLREMSPLARLLDWLASEHDLLFVVSVGNHQQDIELNMTRAEWEGLVPGDRAEPVLRALEEDQRNRRPIMPAESVNAVTVGSHHSDHAAPVKGDRRADCFADGGLPTPLASVAAGRGRAVKPEILMPGGRAFYTCRPVLGSDPAVLTTTASPRGPGLLTAAPGVRRGDLGHTEYGFGSSNAAALASRLAGLAHEKLAEAIDPDLPPLPSAGRTVLLKALLVHGASWEGQTDVLERVFGAEYEGEHWSHWDRLLARYLGFGLVNPNVALFCTGTRVTAVAAAKLAAGDAHVYQLPLPPSFPRSKIRRRVTATLAWNTPINVRHRQYRKASLWLKWPNDPLRVREKVGLGARAAELGTVEHVERAGDSAVAPAAGTSLTVQVNCREDAGGLNNSVWYGLAVTLDVAEPLTVDLYEEMREAIVNRVRQPVAA</sequence>
<dbReference type="GO" id="GO:0006508">
    <property type="term" value="P:proteolysis"/>
    <property type="evidence" value="ECO:0007669"/>
    <property type="project" value="InterPro"/>
</dbReference>
<evidence type="ECO:0000313" key="4">
    <source>
        <dbReference type="Proteomes" id="UP000318741"/>
    </source>
</evidence>
<accession>A0A517PAY6</accession>
<dbReference type="InterPro" id="IPR034074">
    <property type="entry name" value="Y4bN_pept_dom"/>
</dbReference>
<name>A0A517PAY6_9PLAN</name>
<proteinExistence type="predicted"/>
<dbReference type="KEGG" id="acaf:CA12_26450"/>
<organism evidence="3 4">
    <name type="scientific">Alienimonas californiensis</name>
    <dbReference type="NCBI Taxonomy" id="2527989"/>
    <lineage>
        <taxon>Bacteria</taxon>
        <taxon>Pseudomonadati</taxon>
        <taxon>Planctomycetota</taxon>
        <taxon>Planctomycetia</taxon>
        <taxon>Planctomycetales</taxon>
        <taxon>Planctomycetaceae</taxon>
        <taxon>Alienimonas</taxon>
    </lineage>
</organism>
<dbReference type="Pfam" id="PF00082">
    <property type="entry name" value="Peptidase_S8"/>
    <property type="match status" value="1"/>
</dbReference>
<dbReference type="CDD" id="cd04847">
    <property type="entry name" value="Peptidases_S8_Subtilisin_like_2"/>
    <property type="match status" value="1"/>
</dbReference>
<dbReference type="EMBL" id="CP036265">
    <property type="protein sequence ID" value="QDT16539.1"/>
    <property type="molecule type" value="Genomic_DNA"/>
</dbReference>
<protein>
    <recommendedName>
        <fullName evidence="2">Peptidase S8/S53 domain-containing protein</fullName>
    </recommendedName>
</protein>
<keyword evidence="4" id="KW-1185">Reference proteome</keyword>
<feature type="region of interest" description="Disordered" evidence="1">
    <location>
        <begin position="1"/>
        <end position="45"/>
    </location>
</feature>
<reference evidence="3 4" key="1">
    <citation type="submission" date="2019-02" db="EMBL/GenBank/DDBJ databases">
        <title>Deep-cultivation of Planctomycetes and their phenomic and genomic characterization uncovers novel biology.</title>
        <authorList>
            <person name="Wiegand S."/>
            <person name="Jogler M."/>
            <person name="Boedeker C."/>
            <person name="Pinto D."/>
            <person name="Vollmers J."/>
            <person name="Rivas-Marin E."/>
            <person name="Kohn T."/>
            <person name="Peeters S.H."/>
            <person name="Heuer A."/>
            <person name="Rast P."/>
            <person name="Oberbeckmann S."/>
            <person name="Bunk B."/>
            <person name="Jeske O."/>
            <person name="Meyerdierks A."/>
            <person name="Storesund J.E."/>
            <person name="Kallscheuer N."/>
            <person name="Luecker S."/>
            <person name="Lage O.M."/>
            <person name="Pohl T."/>
            <person name="Merkel B.J."/>
            <person name="Hornburger P."/>
            <person name="Mueller R.-W."/>
            <person name="Bruemmer F."/>
            <person name="Labrenz M."/>
            <person name="Spormann A.M."/>
            <person name="Op den Camp H."/>
            <person name="Overmann J."/>
            <person name="Amann R."/>
            <person name="Jetten M.S.M."/>
            <person name="Mascher T."/>
            <person name="Medema M.H."/>
            <person name="Devos D.P."/>
            <person name="Kaster A.-K."/>
            <person name="Ovreas L."/>
            <person name="Rohde M."/>
            <person name="Galperin M.Y."/>
            <person name="Jogler C."/>
        </authorList>
    </citation>
    <scope>NUCLEOTIDE SEQUENCE [LARGE SCALE GENOMIC DNA]</scope>
    <source>
        <strain evidence="3 4">CA12</strain>
    </source>
</reference>
<dbReference type="SUPFAM" id="SSF52743">
    <property type="entry name" value="Subtilisin-like"/>
    <property type="match status" value="1"/>
</dbReference>
<dbReference type="Gene3D" id="3.40.50.200">
    <property type="entry name" value="Peptidase S8/S53 domain"/>
    <property type="match status" value="1"/>
</dbReference>
<dbReference type="AlphaFoldDB" id="A0A517PAY6"/>
<dbReference type="OrthoDB" id="9759014at2"/>
<dbReference type="GO" id="GO:0004252">
    <property type="term" value="F:serine-type endopeptidase activity"/>
    <property type="evidence" value="ECO:0007669"/>
    <property type="project" value="InterPro"/>
</dbReference>
<dbReference type="InterPro" id="IPR000209">
    <property type="entry name" value="Peptidase_S8/S53_dom"/>
</dbReference>
<dbReference type="Proteomes" id="UP000318741">
    <property type="component" value="Chromosome"/>
</dbReference>
<evidence type="ECO:0000256" key="1">
    <source>
        <dbReference type="SAM" id="MobiDB-lite"/>
    </source>
</evidence>